<dbReference type="PANTHER" id="PTHR12147:SF26">
    <property type="entry name" value="PEPTIDASE M28 DOMAIN-CONTAINING PROTEIN"/>
    <property type="match status" value="1"/>
</dbReference>
<dbReference type="InterPro" id="IPR007484">
    <property type="entry name" value="Peptidase_M28"/>
</dbReference>
<protein>
    <recommendedName>
        <fullName evidence="1">Peptidase M28 domain-containing protein</fullName>
    </recommendedName>
</protein>
<dbReference type="EMBL" id="BAABCP010000001">
    <property type="protein sequence ID" value="GAA3932223.1"/>
    <property type="molecule type" value="Genomic_DNA"/>
</dbReference>
<sequence>MTSDTQVDLSRVHRMWNAIIDAGPRGPFSDAVADLQQTIEAELDPIVDRWERHPFQITNWHGEQGTLTVEQETFVCLPAIQSPQAEHVEGTLALAGHQVVWGMRRWRRYVVVGRQEEPLAVILVRPRGQAIPEPMLPGSLGVPHVIVGAEAEAPLRRALQESLRVQLVCSASLGDREQAESLVAHLAGDPALPTVLICAHLDSVYTTAGAYDNATGAAALVGAVDIVSRLDRHGDITFVWFNAEEWSMTGSAAFASERAGEFDFVINLDGFGRTELLELWAGPEWFEVWLHGLFAQAGRDLGWSRPSDHLTALTPPPGGGDHDVFFLAGLPVAMLTHDDQEIIHSPDDDHPQEAMWTHLVQSLALLERVLPQAFTQFTDVRLAFEHSLGHEVGVAWSHDGKRRVANLSELLPVSAVPEKKEGKK</sequence>
<reference evidence="3" key="1">
    <citation type="journal article" date="2019" name="Int. J. Syst. Evol. Microbiol.">
        <title>The Global Catalogue of Microorganisms (GCM) 10K type strain sequencing project: providing services to taxonomists for standard genome sequencing and annotation.</title>
        <authorList>
            <consortium name="The Broad Institute Genomics Platform"/>
            <consortium name="The Broad Institute Genome Sequencing Center for Infectious Disease"/>
            <person name="Wu L."/>
            <person name="Ma J."/>
        </authorList>
    </citation>
    <scope>NUCLEOTIDE SEQUENCE [LARGE SCALE GENOMIC DNA]</scope>
    <source>
        <strain evidence="3">JCM 17024</strain>
    </source>
</reference>
<evidence type="ECO:0000313" key="3">
    <source>
        <dbReference type="Proteomes" id="UP001501591"/>
    </source>
</evidence>
<proteinExistence type="predicted"/>
<evidence type="ECO:0000313" key="2">
    <source>
        <dbReference type="EMBL" id="GAA3932223.1"/>
    </source>
</evidence>
<dbReference type="Gene3D" id="3.40.630.10">
    <property type="entry name" value="Zn peptidases"/>
    <property type="match status" value="1"/>
</dbReference>
<organism evidence="2 3">
    <name type="scientific">Microbacterium soli</name>
    <dbReference type="NCBI Taxonomy" id="446075"/>
    <lineage>
        <taxon>Bacteria</taxon>
        <taxon>Bacillati</taxon>
        <taxon>Actinomycetota</taxon>
        <taxon>Actinomycetes</taxon>
        <taxon>Micrococcales</taxon>
        <taxon>Microbacteriaceae</taxon>
        <taxon>Microbacterium</taxon>
    </lineage>
</organism>
<dbReference type="RefSeq" id="WP_344818264.1">
    <property type="nucleotide sequence ID" value="NZ_BAABCP010000001.1"/>
</dbReference>
<keyword evidence="3" id="KW-1185">Reference proteome</keyword>
<dbReference type="SUPFAM" id="SSF53187">
    <property type="entry name" value="Zn-dependent exopeptidases"/>
    <property type="match status" value="1"/>
</dbReference>
<dbReference type="Pfam" id="PF04389">
    <property type="entry name" value="Peptidase_M28"/>
    <property type="match status" value="1"/>
</dbReference>
<evidence type="ECO:0000259" key="1">
    <source>
        <dbReference type="Pfam" id="PF04389"/>
    </source>
</evidence>
<feature type="domain" description="Peptidase M28" evidence="1">
    <location>
        <begin position="183"/>
        <end position="359"/>
    </location>
</feature>
<dbReference type="InterPro" id="IPR045175">
    <property type="entry name" value="M28_fam"/>
</dbReference>
<dbReference type="Gene3D" id="3.50.30.30">
    <property type="match status" value="1"/>
</dbReference>
<dbReference type="PANTHER" id="PTHR12147">
    <property type="entry name" value="METALLOPEPTIDASE M28 FAMILY MEMBER"/>
    <property type="match status" value="1"/>
</dbReference>
<accession>A0ABP7MZ97</accession>
<dbReference type="Proteomes" id="UP001501591">
    <property type="component" value="Unassembled WGS sequence"/>
</dbReference>
<comment type="caution">
    <text evidence="2">The sequence shown here is derived from an EMBL/GenBank/DDBJ whole genome shotgun (WGS) entry which is preliminary data.</text>
</comment>
<name>A0ABP7MZ97_9MICO</name>
<gene>
    <name evidence="2" type="ORF">GCM10022383_08470</name>
</gene>